<protein>
    <recommendedName>
        <fullName evidence="5">Integrase</fullName>
    </recommendedName>
</protein>
<dbReference type="RefSeq" id="WP_344407108.1">
    <property type="nucleotide sequence ID" value="NZ_BAAASG010000040.1"/>
</dbReference>
<feature type="region of interest" description="Disordered" evidence="2">
    <location>
        <begin position="696"/>
        <end position="715"/>
    </location>
</feature>
<accession>A0ABN3NLG4</accession>
<evidence type="ECO:0000313" key="4">
    <source>
        <dbReference type="Proteomes" id="UP001501777"/>
    </source>
</evidence>
<evidence type="ECO:0000256" key="2">
    <source>
        <dbReference type="SAM" id="MobiDB-lite"/>
    </source>
</evidence>
<keyword evidence="1" id="KW-0233">DNA recombination</keyword>
<dbReference type="Proteomes" id="UP001501777">
    <property type="component" value="Unassembled WGS sequence"/>
</dbReference>
<sequence length="715" mass="78188">MTTAAHHDPYILPMPTPDTPVVLPYRVLPMHAHINGRYVDWIWPLAALTENPSSNKASIRWRKCPAAFRDELRLIAWTMINGELRPTFLAKRAGSLRARVSLSDLTEAVRQWMYLAAWLQERGLTSLAQCTTAVWTAYDQHLLAAGSSRKRVLEILGTLTRLWAFDQLSARPVGIARPPWDELGADDYLPAASSATGGENASEPIAEETMGPLLVWALRMVDDLADDILAGYAETRRLAEVGRTIPSTPAGQDALKAYLDPLIAAQAPLPAVRLKGREGYGFARYYVGGLTGASRHQVALYVERHGLVAAAAQRPGPCTLPTPVTGRIAGRPWREALDFAETPGLVRLLVTACFIVIAYLTGMRPGEVLGLHHGCCPDPEPDASGRTGRTGRTGRHVIYGHEYKNATDEHGNHHSAGRERDVPWVAITPVINAIRVLERMAEPGELLFSHAVHGAMAGPSTGSLRSPALRTRIEDFVTWANAEAARHGLPGEVIPPDPHGAVGTRRFRRTLAWHIARRPGGLVALAIQYGHLRTALVSEAYAARSRDGIHELIDIETVRAVADTVADLNDNLEAGGGISGPAARRAIKAAARAPRFEGAVINATTARRLLANDDALIYDNPQALLLCHYKREHALCHRTPVRDTPRLDHCVPGCGNIVRTDEHATRLRDRANALDKQAVHVPQPISERLRDHAERLRGTADAHDRTRITLKDTTP</sequence>
<name>A0ABN3NLG4_STRLO</name>
<evidence type="ECO:0008006" key="5">
    <source>
        <dbReference type="Google" id="ProtNLM"/>
    </source>
</evidence>
<dbReference type="InterPro" id="IPR011010">
    <property type="entry name" value="DNA_brk_join_enz"/>
</dbReference>
<dbReference type="Gene3D" id="1.10.443.10">
    <property type="entry name" value="Intergrase catalytic core"/>
    <property type="match status" value="1"/>
</dbReference>
<organism evidence="3 4">
    <name type="scientific">Streptomyces longisporus</name>
    <dbReference type="NCBI Taxonomy" id="1948"/>
    <lineage>
        <taxon>Bacteria</taxon>
        <taxon>Bacillati</taxon>
        <taxon>Actinomycetota</taxon>
        <taxon>Actinomycetes</taxon>
        <taxon>Kitasatosporales</taxon>
        <taxon>Streptomycetaceae</taxon>
        <taxon>Streptomyces</taxon>
    </lineage>
</organism>
<proteinExistence type="predicted"/>
<keyword evidence="4" id="KW-1185">Reference proteome</keyword>
<gene>
    <name evidence="3" type="ORF">GCM10010276_89380</name>
</gene>
<evidence type="ECO:0000256" key="1">
    <source>
        <dbReference type="ARBA" id="ARBA00023172"/>
    </source>
</evidence>
<dbReference type="SUPFAM" id="SSF56349">
    <property type="entry name" value="DNA breaking-rejoining enzymes"/>
    <property type="match status" value="1"/>
</dbReference>
<reference evidence="3 4" key="1">
    <citation type="journal article" date="2019" name="Int. J. Syst. Evol. Microbiol.">
        <title>The Global Catalogue of Microorganisms (GCM) 10K type strain sequencing project: providing services to taxonomists for standard genome sequencing and annotation.</title>
        <authorList>
            <consortium name="The Broad Institute Genomics Platform"/>
            <consortium name="The Broad Institute Genome Sequencing Center for Infectious Disease"/>
            <person name="Wu L."/>
            <person name="Ma J."/>
        </authorList>
    </citation>
    <scope>NUCLEOTIDE SEQUENCE [LARGE SCALE GENOMIC DNA]</scope>
    <source>
        <strain evidence="3 4">JCM 4395</strain>
    </source>
</reference>
<evidence type="ECO:0000313" key="3">
    <source>
        <dbReference type="EMBL" id="GAA2524197.1"/>
    </source>
</evidence>
<comment type="caution">
    <text evidence="3">The sequence shown here is derived from an EMBL/GenBank/DDBJ whole genome shotgun (WGS) entry which is preliminary data.</text>
</comment>
<dbReference type="InterPro" id="IPR013762">
    <property type="entry name" value="Integrase-like_cat_sf"/>
</dbReference>
<dbReference type="EMBL" id="BAAASG010000040">
    <property type="protein sequence ID" value="GAA2524197.1"/>
    <property type="molecule type" value="Genomic_DNA"/>
</dbReference>